<dbReference type="EMBL" id="CP028942">
    <property type="protein sequence ID" value="QKM64275.1"/>
    <property type="molecule type" value="Genomic_DNA"/>
</dbReference>
<dbReference type="GO" id="GO:0007165">
    <property type="term" value="P:signal transduction"/>
    <property type="evidence" value="ECO:0007669"/>
    <property type="project" value="InterPro"/>
</dbReference>
<dbReference type="Proteomes" id="UP000503312">
    <property type="component" value="Chromosome"/>
</dbReference>
<evidence type="ECO:0008006" key="3">
    <source>
        <dbReference type="Google" id="ProtNLM"/>
    </source>
</evidence>
<dbReference type="InterPro" id="IPR036061">
    <property type="entry name" value="CheW-like_dom_sf"/>
</dbReference>
<evidence type="ECO:0000313" key="2">
    <source>
        <dbReference type="Proteomes" id="UP000503312"/>
    </source>
</evidence>
<dbReference type="KEGG" id="ptrp:DCO17_02915"/>
<dbReference type="GO" id="GO:0006935">
    <property type="term" value="P:chemotaxis"/>
    <property type="evidence" value="ECO:0007669"/>
    <property type="project" value="InterPro"/>
</dbReference>
<dbReference type="RefSeq" id="WP_173955317.1">
    <property type="nucleotide sequence ID" value="NZ_CP028942.1"/>
</dbReference>
<evidence type="ECO:0000313" key="1">
    <source>
        <dbReference type="EMBL" id="QKM64275.1"/>
    </source>
</evidence>
<keyword evidence="2" id="KW-1185">Reference proteome</keyword>
<protein>
    <recommendedName>
        <fullName evidence="3">CheW-like domain-containing protein</fullName>
    </recommendedName>
</protein>
<sequence length="135" mass="15296">MSSLENQEYWLGLRINGERYALPASQVHSVFLCPEVEQSIKDLKISGVVVHEGEPVYLRNHFQLLKTSLSSNSAMTWQQVLKRDQAPWVVVLKDDVDKGLGFRVNNIVGPFHSSTFPEAAFLHYNGSDFHLVEVL</sequence>
<dbReference type="AlphaFoldDB" id="A0A6M9PZW6"/>
<accession>A0A6M9PZW6</accession>
<name>A0A6M9PZW6_9BURK</name>
<reference evidence="1 2" key="1">
    <citation type="submission" date="2018-04" db="EMBL/GenBank/DDBJ databases">
        <title>Polynucleobacter sp. UH21B genome.</title>
        <authorList>
            <person name="Hahn M.W."/>
        </authorList>
    </citation>
    <scope>NUCLEOTIDE SEQUENCE [LARGE SCALE GENOMIC DNA]</scope>
    <source>
        <strain evidence="1 2">MWH-UH21B</strain>
    </source>
</reference>
<organism evidence="1 2">
    <name type="scientific">Polynucleobacter tropicus</name>
    <dbReference type="NCBI Taxonomy" id="1743174"/>
    <lineage>
        <taxon>Bacteria</taxon>
        <taxon>Pseudomonadati</taxon>
        <taxon>Pseudomonadota</taxon>
        <taxon>Betaproteobacteria</taxon>
        <taxon>Burkholderiales</taxon>
        <taxon>Burkholderiaceae</taxon>
        <taxon>Polynucleobacter</taxon>
    </lineage>
</organism>
<proteinExistence type="predicted"/>
<dbReference type="SUPFAM" id="SSF50341">
    <property type="entry name" value="CheW-like"/>
    <property type="match status" value="1"/>
</dbReference>
<gene>
    <name evidence="1" type="ORF">DCO17_02915</name>
</gene>